<organism evidence="2 3">
    <name type="scientific">Methanofollis tationis</name>
    <dbReference type="NCBI Taxonomy" id="81417"/>
    <lineage>
        <taxon>Archaea</taxon>
        <taxon>Methanobacteriati</taxon>
        <taxon>Methanobacteriota</taxon>
        <taxon>Stenosarchaea group</taxon>
        <taxon>Methanomicrobia</taxon>
        <taxon>Methanomicrobiales</taxon>
        <taxon>Methanomicrobiaceae</taxon>
        <taxon>Methanofollis</taxon>
    </lineage>
</organism>
<feature type="domain" description="Uracil-DNA glycosylase-like" evidence="1">
    <location>
        <begin position="13"/>
        <end position="158"/>
    </location>
</feature>
<name>A0A7K4HM36_9EURY</name>
<evidence type="ECO:0000313" key="3">
    <source>
        <dbReference type="Proteomes" id="UP000570823"/>
    </source>
</evidence>
<sequence>MSGGLPPVAGEVPTILILGSYPSTLSLQAGEYYANPRNAFWRVMEAVFGVPAHLSYGERTAALTARGVALWDVLSACRRQGSSDASIRDGRANDIPGFLREHPTVRTVALNGRAAESWLRRVHPGLWNFPGVAVAVLPSTSPAHARLSLEEKVRIWREALAPGKD</sequence>
<dbReference type="InterPro" id="IPR026353">
    <property type="entry name" value="Hypoxan-DNA_Glyclase"/>
</dbReference>
<dbReference type="SUPFAM" id="SSF52141">
    <property type="entry name" value="Uracil-DNA glycosylase-like"/>
    <property type="match status" value="1"/>
</dbReference>
<proteinExistence type="predicted"/>
<dbReference type="RefSeq" id="WP_176788028.1">
    <property type="nucleotide sequence ID" value="NZ_JABXWR010000001.1"/>
</dbReference>
<dbReference type="EC" id="3.2.2.15" evidence="2"/>
<evidence type="ECO:0000259" key="1">
    <source>
        <dbReference type="Pfam" id="PF03167"/>
    </source>
</evidence>
<dbReference type="Pfam" id="PF03167">
    <property type="entry name" value="UDG"/>
    <property type="match status" value="1"/>
</dbReference>
<keyword evidence="3" id="KW-1185">Reference proteome</keyword>
<dbReference type="GO" id="GO:0033958">
    <property type="term" value="F:DNA-deoxyinosine glycosylase activity"/>
    <property type="evidence" value="ECO:0007669"/>
    <property type="project" value="UniProtKB-EC"/>
</dbReference>
<dbReference type="Gene3D" id="3.40.470.10">
    <property type="entry name" value="Uracil-DNA glycosylase-like domain"/>
    <property type="match status" value="1"/>
</dbReference>
<accession>A0A7K4HM36</accession>
<dbReference type="AlphaFoldDB" id="A0A7K4HM36"/>
<dbReference type="Proteomes" id="UP000570823">
    <property type="component" value="Unassembled WGS sequence"/>
</dbReference>
<keyword evidence="2" id="KW-0378">Hydrolase</keyword>
<dbReference type="CDD" id="cd10032">
    <property type="entry name" value="UDG-F6_HDG"/>
    <property type="match status" value="1"/>
</dbReference>
<reference evidence="2 3" key="1">
    <citation type="submission" date="2020-06" db="EMBL/GenBank/DDBJ databases">
        <title>Methanofollis fontis sp. nov., a methanogen isolated from marine sediments near a cold seep at Four-Way Closure Ridge offshore southwestern Taiwan.</title>
        <authorList>
            <person name="Chen S.-C."/>
            <person name="Teng N.-H."/>
            <person name="Lin Y.-S."/>
            <person name="Lai M.-C."/>
            <person name="Chen H.-H."/>
            <person name="Wang C.-C."/>
        </authorList>
    </citation>
    <scope>NUCLEOTIDE SEQUENCE [LARGE SCALE GENOMIC DNA]</scope>
    <source>
        <strain evidence="2 3">DSM 2702</strain>
    </source>
</reference>
<dbReference type="NCBIfam" id="TIGR04274">
    <property type="entry name" value="hypoxanDNAglyco"/>
    <property type="match status" value="1"/>
</dbReference>
<evidence type="ECO:0000313" key="2">
    <source>
        <dbReference type="EMBL" id="NVO66323.1"/>
    </source>
</evidence>
<protein>
    <submittedName>
        <fullName evidence="2">DNA-deoxyinosine glycosylase</fullName>
        <ecNumber evidence="2">3.2.2.15</ecNumber>
    </submittedName>
</protein>
<dbReference type="InterPro" id="IPR036895">
    <property type="entry name" value="Uracil-DNA_glycosylase-like_sf"/>
</dbReference>
<gene>
    <name evidence="2" type="ORF">HWN36_03115</name>
</gene>
<keyword evidence="2" id="KW-0326">Glycosidase</keyword>
<dbReference type="OrthoDB" id="134618at2157"/>
<dbReference type="InterPro" id="IPR005122">
    <property type="entry name" value="Uracil-DNA_glycosylase-like"/>
</dbReference>
<comment type="caution">
    <text evidence="2">The sequence shown here is derived from an EMBL/GenBank/DDBJ whole genome shotgun (WGS) entry which is preliminary data.</text>
</comment>
<dbReference type="EMBL" id="JABXWR010000001">
    <property type="protein sequence ID" value="NVO66323.1"/>
    <property type="molecule type" value="Genomic_DNA"/>
</dbReference>